<feature type="non-terminal residue" evidence="2">
    <location>
        <position position="1"/>
    </location>
</feature>
<gene>
    <name evidence="2" type="ORF">Cvel_13946</name>
</gene>
<reference evidence="2" key="1">
    <citation type="submission" date="2014-11" db="EMBL/GenBank/DDBJ databases">
        <authorList>
            <person name="Otto D Thomas"/>
            <person name="Naeem Raeece"/>
        </authorList>
    </citation>
    <scope>NUCLEOTIDE SEQUENCE</scope>
</reference>
<evidence type="ECO:0000313" key="2">
    <source>
        <dbReference type="EMBL" id="CEM55928.1"/>
    </source>
</evidence>
<evidence type="ECO:0000256" key="1">
    <source>
        <dbReference type="SAM" id="MobiDB-lite"/>
    </source>
</evidence>
<dbReference type="VEuPathDB" id="CryptoDB:Cvel_13946"/>
<sequence length="534" mass="56436">ALRAVAKRVQRLGSPRGELVDTFMEAWVWHKSPPLDCRAVSRDFRVLSVPLPAPLNRSGTGSGGGGARGVSEGGASGGGVSAHHHQNVVVAGLSSETPVAPRAWRARKPGTSGADRNRMELRLCIMTFVTCRRLCRDLRQIGEQQLEREGILGRVTALPERDREGRLRIWVSASTEYCPLNPFVDPSEETVLDGDGDDPKAFAAPPPFRVLLEGSQFNSQGLQRMQCWLFEAFCSSAAAAPGNKRKAPPASSPGMPGSSPHPQGPAGAFPSALHGSSSLSASASAGSRGASRKSVAGATSGAIGVGGKERERGMGGRASFQAVGPGASPSGSAVVATQQGQLHTMKLRRFIAVFGQQLLLFTPDFITPQHALVAEHTCILGLETLVDRADPRVLRLYSRTCMDAIGAQDADRRAKEAADRERGQAGGAAVSSRGFPAGEGGALVVEELQYIDGVGGKAAMGGGEANEVWEVTVGFDDSKRCLHARNLIESAKEAARKRAIDRFLFFIDSTANASKRIRKAGGNLNNKVYGQTVN</sequence>
<feature type="compositionally biased region" description="Low complexity" evidence="1">
    <location>
        <begin position="248"/>
        <end position="298"/>
    </location>
</feature>
<accession>A0A0G4IFD8</accession>
<protein>
    <submittedName>
        <fullName evidence="2">Uncharacterized protein</fullName>
    </submittedName>
</protein>
<feature type="region of interest" description="Disordered" evidence="1">
    <location>
        <begin position="240"/>
        <end position="332"/>
    </location>
</feature>
<dbReference type="AlphaFoldDB" id="A0A0G4IFD8"/>
<name>A0A0G4IFD8_9ALVE</name>
<feature type="region of interest" description="Disordered" evidence="1">
    <location>
        <begin position="55"/>
        <end position="82"/>
    </location>
</feature>
<organism evidence="2">
    <name type="scientific">Chromera velia CCMP2878</name>
    <dbReference type="NCBI Taxonomy" id="1169474"/>
    <lineage>
        <taxon>Eukaryota</taxon>
        <taxon>Sar</taxon>
        <taxon>Alveolata</taxon>
        <taxon>Colpodellida</taxon>
        <taxon>Chromeraceae</taxon>
        <taxon>Chromera</taxon>
    </lineage>
</organism>
<proteinExistence type="predicted"/>
<feature type="compositionally biased region" description="Gly residues" evidence="1">
    <location>
        <begin position="60"/>
        <end position="80"/>
    </location>
</feature>
<feature type="region of interest" description="Disordered" evidence="1">
    <location>
        <begin position="409"/>
        <end position="432"/>
    </location>
</feature>
<dbReference type="EMBL" id="CDMZ01005924">
    <property type="protein sequence ID" value="CEM55928.1"/>
    <property type="molecule type" value="Genomic_DNA"/>
</dbReference>
<feature type="compositionally biased region" description="Basic and acidic residues" evidence="1">
    <location>
        <begin position="409"/>
        <end position="423"/>
    </location>
</feature>